<dbReference type="InterPro" id="IPR041698">
    <property type="entry name" value="Methyltransf_25"/>
</dbReference>
<dbReference type="OrthoDB" id="9786503at2"/>
<evidence type="ECO:0000313" key="2">
    <source>
        <dbReference type="EMBL" id="OBG05833.1"/>
    </source>
</evidence>
<comment type="caution">
    <text evidence="2">The sequence shown here is derived from an EMBL/GenBank/DDBJ whole genome shotgun (WGS) entry which is preliminary data.</text>
</comment>
<dbReference type="Gene3D" id="3.40.50.150">
    <property type="entry name" value="Vaccinia Virus protein VP39"/>
    <property type="match status" value="1"/>
</dbReference>
<evidence type="ECO:0000313" key="3">
    <source>
        <dbReference type="Proteomes" id="UP000093985"/>
    </source>
</evidence>
<dbReference type="PANTHER" id="PTHR42912">
    <property type="entry name" value="METHYLTRANSFERASE"/>
    <property type="match status" value="1"/>
</dbReference>
<dbReference type="RefSeq" id="WP_064855292.1">
    <property type="nucleotide sequence ID" value="NZ_LZIM01000016.1"/>
</dbReference>
<sequence>MTEPAQDAREFWEQFYGGDERVWSGQVNAHLAEVTADLAPGRALDLGCGEGADAVWLAEDGWQVVAVDVADNALRRARTAAAQRGESSRIHFERHDLSTSFPDGRFDLVSAQFLHSPARLDRETVLRRAADAVAVGGRLLIVDHGAAPPWAGEHVHEHHFATVDEVLAGLALDDKQWERLRAETVDRDAVGPDGQAATLSDNVILLRRQVVHAAS</sequence>
<keyword evidence="2" id="KW-0808">Transferase</keyword>
<dbReference type="Pfam" id="PF13649">
    <property type="entry name" value="Methyltransf_25"/>
    <property type="match status" value="1"/>
</dbReference>
<dbReference type="EMBL" id="LZIN01000055">
    <property type="protein sequence ID" value="OBG05833.1"/>
    <property type="molecule type" value="Genomic_DNA"/>
</dbReference>
<proteinExistence type="predicted"/>
<dbReference type="CDD" id="cd02440">
    <property type="entry name" value="AdoMet_MTases"/>
    <property type="match status" value="1"/>
</dbReference>
<dbReference type="SUPFAM" id="SSF53335">
    <property type="entry name" value="S-adenosyl-L-methionine-dependent methyltransferases"/>
    <property type="match status" value="1"/>
</dbReference>
<keyword evidence="2" id="KW-0489">Methyltransferase</keyword>
<protein>
    <submittedName>
        <fullName evidence="2">SAM-dependent methyltransferase</fullName>
    </submittedName>
</protein>
<accession>A0A1A2EP07</accession>
<feature type="domain" description="Methyltransferase" evidence="1">
    <location>
        <begin position="44"/>
        <end position="137"/>
    </location>
</feature>
<dbReference type="InterPro" id="IPR050508">
    <property type="entry name" value="Methyltransf_Superfamily"/>
</dbReference>
<name>A0A1A2EP07_MYCSD</name>
<organism evidence="2 3">
    <name type="scientific">Mycolicibacter sinensis (strain JDM601)</name>
    <name type="common">Mycobacterium sinense</name>
    <dbReference type="NCBI Taxonomy" id="875328"/>
    <lineage>
        <taxon>Bacteria</taxon>
        <taxon>Bacillati</taxon>
        <taxon>Actinomycetota</taxon>
        <taxon>Actinomycetes</taxon>
        <taxon>Mycobacteriales</taxon>
        <taxon>Mycobacteriaceae</taxon>
        <taxon>Mycolicibacter</taxon>
    </lineage>
</organism>
<dbReference type="GO" id="GO:0008168">
    <property type="term" value="F:methyltransferase activity"/>
    <property type="evidence" value="ECO:0007669"/>
    <property type="project" value="UniProtKB-KW"/>
</dbReference>
<evidence type="ECO:0000259" key="1">
    <source>
        <dbReference type="Pfam" id="PF13649"/>
    </source>
</evidence>
<dbReference type="AlphaFoldDB" id="A0A1A2EP07"/>
<dbReference type="PANTHER" id="PTHR42912:SF93">
    <property type="entry name" value="N6-ADENOSINE-METHYLTRANSFERASE TMT1A"/>
    <property type="match status" value="1"/>
</dbReference>
<reference evidence="3" key="1">
    <citation type="submission" date="2016-06" db="EMBL/GenBank/DDBJ databases">
        <authorList>
            <person name="Sutton G."/>
            <person name="Brinkac L."/>
            <person name="Sanka R."/>
            <person name="Adams M."/>
            <person name="Lau E."/>
            <person name="Mehaffy C."/>
            <person name="Tameris M."/>
            <person name="Hatherill M."/>
            <person name="Hanekom W."/>
            <person name="Mahomed H."/>
            <person name="Mcshane H."/>
        </authorList>
    </citation>
    <scope>NUCLEOTIDE SEQUENCE [LARGE SCALE GENOMIC DNA]</scope>
    <source>
        <strain evidence="3">852014-51077_SCH5608930-a</strain>
    </source>
</reference>
<dbReference type="Proteomes" id="UP000093985">
    <property type="component" value="Unassembled WGS sequence"/>
</dbReference>
<dbReference type="GO" id="GO:0032259">
    <property type="term" value="P:methylation"/>
    <property type="evidence" value="ECO:0007669"/>
    <property type="project" value="UniProtKB-KW"/>
</dbReference>
<gene>
    <name evidence="2" type="ORF">A5771_09590</name>
</gene>
<dbReference type="InterPro" id="IPR029063">
    <property type="entry name" value="SAM-dependent_MTases_sf"/>
</dbReference>